<proteinExistence type="predicted"/>
<dbReference type="RefSeq" id="WP_076627435.1">
    <property type="nucleotide sequence ID" value="NZ_CP019312.1"/>
</dbReference>
<dbReference type="AlphaFoldDB" id="A0A1P8MU92"/>
<dbReference type="OrthoDB" id="7871041at2"/>
<dbReference type="Proteomes" id="UP000186336">
    <property type="component" value="Chromosome"/>
</dbReference>
<protein>
    <submittedName>
        <fullName evidence="1">Uncharacterized protein</fullName>
    </submittedName>
</protein>
<name>A0A1P8MU92_9RHOB</name>
<keyword evidence="2" id="KW-1185">Reference proteome</keyword>
<dbReference type="KEGG" id="tom:BWR18_07660"/>
<accession>A0A1P8MU92</accession>
<dbReference type="EMBL" id="CP019312">
    <property type="protein sequence ID" value="APX11573.1"/>
    <property type="molecule type" value="Genomic_DNA"/>
</dbReference>
<dbReference type="STRING" id="299262.BWR18_07660"/>
<gene>
    <name evidence="1" type="ORF">BWR18_07660</name>
</gene>
<organism evidence="1 2">
    <name type="scientific">Tateyamaria omphalii</name>
    <dbReference type="NCBI Taxonomy" id="299262"/>
    <lineage>
        <taxon>Bacteria</taxon>
        <taxon>Pseudomonadati</taxon>
        <taxon>Pseudomonadota</taxon>
        <taxon>Alphaproteobacteria</taxon>
        <taxon>Rhodobacterales</taxon>
        <taxon>Roseobacteraceae</taxon>
        <taxon>Tateyamaria</taxon>
    </lineage>
</organism>
<evidence type="ECO:0000313" key="1">
    <source>
        <dbReference type="EMBL" id="APX11573.1"/>
    </source>
</evidence>
<reference evidence="1 2" key="1">
    <citation type="submission" date="2017-01" db="EMBL/GenBank/DDBJ databases">
        <title>Complete genome of Tateyamaria omphalii DOK1-4 isolated from seawater in Dokdo.</title>
        <authorList>
            <person name="Kim J.H."/>
            <person name="Chi W.-J."/>
        </authorList>
    </citation>
    <scope>NUCLEOTIDE SEQUENCE [LARGE SCALE GENOMIC DNA]</scope>
    <source>
        <strain evidence="1 2">DOK1-4</strain>
    </source>
</reference>
<sequence>MNWNDLTRNWAENYCALRQEFPKLEPSAMPFLKADQDRFESYLAATHDMSLKEAQEAFDAFLSRHAKALRTA</sequence>
<evidence type="ECO:0000313" key="2">
    <source>
        <dbReference type="Proteomes" id="UP000186336"/>
    </source>
</evidence>